<dbReference type="GO" id="GO:0016567">
    <property type="term" value="P:protein ubiquitination"/>
    <property type="evidence" value="ECO:0007669"/>
    <property type="project" value="InterPro"/>
</dbReference>
<comment type="catalytic activity">
    <reaction evidence="1">
        <text>[E2 ubiquitin-conjugating enzyme]-S-ubiquitinyl-L-cysteine + [acceptor protein]-L-lysine = [E2 ubiquitin-conjugating enzyme]-L-cysteine + [acceptor protein]-N(6)-ubiquitinyl-L-lysine.</text>
        <dbReference type="EC" id="2.3.2.31"/>
    </reaction>
</comment>
<evidence type="ECO:0000259" key="10">
    <source>
        <dbReference type="PROSITE" id="PS51873"/>
    </source>
</evidence>
<dbReference type="InterPro" id="IPR002867">
    <property type="entry name" value="IBR_dom"/>
</dbReference>
<comment type="caution">
    <text evidence="11">The sequence shown here is derived from an EMBL/GenBank/DDBJ whole genome shotgun (WGS) entry which is preliminary data.</text>
</comment>
<reference evidence="11 12" key="1">
    <citation type="journal article" date="2013" name="PLoS Genet.">
        <title>Plant-symbiotic fungi as chemical engineers: Multi-genome analysis of the Clavicipitaceae reveals dynamics of alkaloid loci.</title>
        <authorList>
            <person name="Schardl C.L."/>
            <person name="Young C.A."/>
            <person name="Hesse U."/>
            <person name="Amyotte S.G."/>
            <person name="Andreeva K."/>
            <person name="Calie P.J."/>
            <person name="Fleetwood D.J."/>
            <person name="Haws D.C."/>
            <person name="Moore N."/>
            <person name="Oeser B."/>
            <person name="Panaccione D.G."/>
            <person name="Schweri K.K."/>
            <person name="Voisey C.R."/>
            <person name="Farman M.L."/>
            <person name="Jaromczyk J.W."/>
            <person name="Roe B.A."/>
            <person name="O'Sullivan D.M."/>
            <person name="Scott B."/>
            <person name="Tudzynski P."/>
            <person name="An Z."/>
            <person name="Arnaoudova E.G."/>
            <person name="Bullock C.T."/>
            <person name="Charlton N.D."/>
            <person name="Chen L."/>
            <person name="Cox M."/>
            <person name="Dinkins R.D."/>
            <person name="Florea S."/>
            <person name="Glenn A.E."/>
            <person name="Gordon A."/>
            <person name="Gueldener U."/>
            <person name="Harris D.R."/>
            <person name="Hollin W."/>
            <person name="Jaromczyk J."/>
            <person name="Johnson R.D."/>
            <person name="Khan A.K."/>
            <person name="Leistner E."/>
            <person name="Leuchtmann A."/>
            <person name="Li C."/>
            <person name="Liu J."/>
            <person name="Liu J."/>
            <person name="Liu M."/>
            <person name="Mace W."/>
            <person name="Machado C."/>
            <person name="Nagabhyru P."/>
            <person name="Pan J."/>
            <person name="Schmid J."/>
            <person name="Sugawara K."/>
            <person name="Steiner U."/>
            <person name="Takach J.E."/>
            <person name="Tanaka E."/>
            <person name="Webb J.S."/>
            <person name="Wilson E.V."/>
            <person name="Wiseman J.L."/>
            <person name="Yoshida R."/>
            <person name="Zeng Z."/>
        </authorList>
    </citation>
    <scope>NUCLEOTIDE SEQUENCE [LARGE SCALE GENOMIC DNA]</scope>
    <source>
        <strain evidence="11 12">20.1</strain>
    </source>
</reference>
<evidence type="ECO:0000256" key="9">
    <source>
        <dbReference type="SAM" id="MobiDB-lite"/>
    </source>
</evidence>
<dbReference type="OrthoDB" id="10009520at2759"/>
<evidence type="ECO:0000256" key="6">
    <source>
        <dbReference type="ARBA" id="ARBA00022771"/>
    </source>
</evidence>
<dbReference type="Gene3D" id="1.20.120.1750">
    <property type="match status" value="1"/>
</dbReference>
<dbReference type="eggNOG" id="KOG1812">
    <property type="taxonomic scope" value="Eukaryota"/>
</dbReference>
<dbReference type="PROSITE" id="PS51873">
    <property type="entry name" value="TRIAD"/>
    <property type="match status" value="1"/>
</dbReference>
<dbReference type="CDD" id="cd20335">
    <property type="entry name" value="BRcat_RBR"/>
    <property type="match status" value="1"/>
</dbReference>
<dbReference type="HOGENOM" id="CLU_022048_7_6_1"/>
<dbReference type="CDD" id="cd22584">
    <property type="entry name" value="Rcat_RBR_unk"/>
    <property type="match status" value="1"/>
</dbReference>
<keyword evidence="12" id="KW-1185">Reference proteome</keyword>
<accession>M1W0B4</accession>
<dbReference type="GO" id="GO:0008270">
    <property type="term" value="F:zinc ion binding"/>
    <property type="evidence" value="ECO:0007669"/>
    <property type="project" value="UniProtKB-KW"/>
</dbReference>
<proteinExistence type="predicted"/>
<organism evidence="11 12">
    <name type="scientific">Claviceps purpurea (strain 20.1)</name>
    <name type="common">Ergot fungus</name>
    <name type="synonym">Sphacelia segetum</name>
    <dbReference type="NCBI Taxonomy" id="1111077"/>
    <lineage>
        <taxon>Eukaryota</taxon>
        <taxon>Fungi</taxon>
        <taxon>Dikarya</taxon>
        <taxon>Ascomycota</taxon>
        <taxon>Pezizomycotina</taxon>
        <taxon>Sordariomycetes</taxon>
        <taxon>Hypocreomycetidae</taxon>
        <taxon>Hypocreales</taxon>
        <taxon>Clavicipitaceae</taxon>
        <taxon>Claviceps</taxon>
    </lineage>
</organism>
<evidence type="ECO:0000256" key="1">
    <source>
        <dbReference type="ARBA" id="ARBA00001798"/>
    </source>
</evidence>
<keyword evidence="7" id="KW-0833">Ubl conjugation pathway</keyword>
<dbReference type="EC" id="2.3.2.31" evidence="2"/>
<evidence type="ECO:0000313" key="12">
    <source>
        <dbReference type="Proteomes" id="UP000016801"/>
    </source>
</evidence>
<evidence type="ECO:0000256" key="2">
    <source>
        <dbReference type="ARBA" id="ARBA00012251"/>
    </source>
</evidence>
<dbReference type="EMBL" id="CAGA01000012">
    <property type="protein sequence ID" value="CCE29156.1"/>
    <property type="molecule type" value="Genomic_DNA"/>
</dbReference>
<protein>
    <recommendedName>
        <fullName evidence="2">RBR-type E3 ubiquitin transferase</fullName>
        <ecNumber evidence="2">2.3.2.31</ecNumber>
    </recommendedName>
</protein>
<dbReference type="SUPFAM" id="SSF57850">
    <property type="entry name" value="RING/U-box"/>
    <property type="match status" value="2"/>
</dbReference>
<dbReference type="Gene3D" id="3.30.40.10">
    <property type="entry name" value="Zinc/RING finger domain, C3HC4 (zinc finger)"/>
    <property type="match status" value="1"/>
</dbReference>
<feature type="compositionally biased region" description="Basic residues" evidence="9">
    <location>
        <begin position="499"/>
        <end position="513"/>
    </location>
</feature>
<evidence type="ECO:0000256" key="5">
    <source>
        <dbReference type="ARBA" id="ARBA00022737"/>
    </source>
</evidence>
<feature type="region of interest" description="Disordered" evidence="9">
    <location>
        <begin position="102"/>
        <end position="124"/>
    </location>
</feature>
<dbReference type="Pfam" id="PF01485">
    <property type="entry name" value="IBR"/>
    <property type="match status" value="1"/>
</dbReference>
<evidence type="ECO:0000256" key="7">
    <source>
        <dbReference type="ARBA" id="ARBA00022786"/>
    </source>
</evidence>
<dbReference type="InterPro" id="IPR031127">
    <property type="entry name" value="E3_UB_ligase_RBR"/>
</dbReference>
<evidence type="ECO:0000313" key="11">
    <source>
        <dbReference type="EMBL" id="CCE29156.1"/>
    </source>
</evidence>
<sequence>MDTIAAAMDTEIDPESLALIIEIQLQDLQRINKGKSTIDHGPDSEVAAQIMEAEVKNLSSFYADRSMNRSITHALVTDADAIAAHIRQEKQAADDRAFALRENPQGEGRHPTATASSSASHSKSAEVKINQKLAALTVDEKKIPSAAELSNTTADPSASKGKSALRNCVACTSEVASTDSIRCPCSHDYCGDCTTSLFRAAINDESLFPPRCCQEPIPLDLIKPFLSATLLGAYEAKKLEHETPDKTYCHVRTCSAFVPPAFVKDDVATCVKCQSKTCTMCKGEMHTNDCPADTLTADFLQIATEKGWQRCYSCRRMVGLDTGCNHITCRCKAEFCYVCGLKWKQCSCAQWDEDRLIARVDNIVDREQGGRNGRDAARDAPVSTLFDSFSCPSAEFSSLIIIIKANAHQYARLATTVDIKIDQKVLQVALMSELQLHDLRHMNDDRGRHFIDQSPEPGFGDRSPDQRSRTQRTGIIRHSWDYEARQSHMPWHQTEMLPRRKSGLKNVKRRPGS</sequence>
<feature type="region of interest" description="Disordered" evidence="9">
    <location>
        <begin position="487"/>
        <end position="513"/>
    </location>
</feature>
<dbReference type="STRING" id="1111077.M1W0B4"/>
<keyword evidence="6" id="KW-0863">Zinc-finger</keyword>
<keyword evidence="5" id="KW-0677">Repeat</keyword>
<dbReference type="InterPro" id="IPR044066">
    <property type="entry name" value="TRIAD_supradom"/>
</dbReference>
<gene>
    <name evidence="11" type="ORF">CPUR_02847</name>
</gene>
<dbReference type="PANTHER" id="PTHR11685">
    <property type="entry name" value="RBR FAMILY RING FINGER AND IBR DOMAIN-CONTAINING"/>
    <property type="match status" value="1"/>
</dbReference>
<dbReference type="VEuPathDB" id="FungiDB:CPUR_02847"/>
<keyword evidence="8" id="KW-0862">Zinc</keyword>
<feature type="domain" description="RING-type" evidence="10">
    <location>
        <begin position="164"/>
        <end position="352"/>
    </location>
</feature>
<feature type="region of interest" description="Disordered" evidence="9">
    <location>
        <begin position="449"/>
        <end position="473"/>
    </location>
</feature>
<evidence type="ECO:0000256" key="4">
    <source>
        <dbReference type="ARBA" id="ARBA00022723"/>
    </source>
</evidence>
<evidence type="ECO:0000256" key="3">
    <source>
        <dbReference type="ARBA" id="ARBA00022679"/>
    </source>
</evidence>
<feature type="compositionally biased region" description="Low complexity" evidence="9">
    <location>
        <begin position="113"/>
        <end position="122"/>
    </location>
</feature>
<dbReference type="InterPro" id="IPR013083">
    <property type="entry name" value="Znf_RING/FYVE/PHD"/>
</dbReference>
<dbReference type="GO" id="GO:0061630">
    <property type="term" value="F:ubiquitin protein ligase activity"/>
    <property type="evidence" value="ECO:0007669"/>
    <property type="project" value="UniProtKB-EC"/>
</dbReference>
<name>M1W0B4_CLAP2</name>
<dbReference type="AlphaFoldDB" id="M1W0B4"/>
<evidence type="ECO:0000256" key="8">
    <source>
        <dbReference type="ARBA" id="ARBA00022833"/>
    </source>
</evidence>
<keyword evidence="4" id="KW-0479">Metal-binding</keyword>
<keyword evidence="3" id="KW-0808">Transferase</keyword>
<dbReference type="Proteomes" id="UP000016801">
    <property type="component" value="Unassembled WGS sequence"/>
</dbReference>